<proteinExistence type="predicted"/>
<keyword evidence="2" id="KW-1185">Reference proteome</keyword>
<organism evidence="1 2">
    <name type="scientific">Mythimna loreyi</name>
    <dbReference type="NCBI Taxonomy" id="667449"/>
    <lineage>
        <taxon>Eukaryota</taxon>
        <taxon>Metazoa</taxon>
        <taxon>Ecdysozoa</taxon>
        <taxon>Arthropoda</taxon>
        <taxon>Hexapoda</taxon>
        <taxon>Insecta</taxon>
        <taxon>Pterygota</taxon>
        <taxon>Neoptera</taxon>
        <taxon>Endopterygota</taxon>
        <taxon>Lepidoptera</taxon>
        <taxon>Glossata</taxon>
        <taxon>Ditrysia</taxon>
        <taxon>Noctuoidea</taxon>
        <taxon>Noctuidae</taxon>
        <taxon>Noctuinae</taxon>
        <taxon>Hadenini</taxon>
        <taxon>Mythimna</taxon>
    </lineage>
</organism>
<evidence type="ECO:0000313" key="2">
    <source>
        <dbReference type="Proteomes" id="UP001231649"/>
    </source>
</evidence>
<sequence>MGAFGRWQAIAVTVVATARLIAMWNILSILFLTPATEFVCIKFNHNNTTVLIKNSTCYTDCIEYEFDKMVFEETFISNFNLICERAWLASFTQMVLMFGLMTGIAVFGWISDRFGRSKALMLSASIDVAFTISTAFAPDYWSFTVLRFFVGLASGGIMSITSVYILEVVGPQHKELAGPLSLLPDSIALATLSGFAYLATSWRIYLLEFGGISTAIMVLLFFLPETPRWLMANGKADKTVELMTKAAKFNKRSTTDIKDIVDNSLEELKLKSNEPQHLNYFDLFKTKRLSVITMSSCIVWFVTGICYFGINQYNMVIEWNIFIIAAVTGVIQMPLSPLVTVIVNVYGRRASTIGSLVIIGVAMVVLLMIPRGLWVSALLGVIGVLAAFVDFCIIYLYAVELYPTPLRNMGFSLSSSSSKFGAMIAPFVANIHPRWISSLIFAVLPFIAAVICLLLPETKGRKLRDTVDK</sequence>
<protein>
    <submittedName>
        <fullName evidence="1">Uncharacterized protein</fullName>
    </submittedName>
</protein>
<dbReference type="EMBL" id="CM056787">
    <property type="protein sequence ID" value="KAJ8733088.1"/>
    <property type="molecule type" value="Genomic_DNA"/>
</dbReference>
<name>A0ACC2R847_9NEOP</name>
<comment type="caution">
    <text evidence="1">The sequence shown here is derived from an EMBL/GenBank/DDBJ whole genome shotgun (WGS) entry which is preliminary data.</text>
</comment>
<dbReference type="Proteomes" id="UP001231649">
    <property type="component" value="Chromosome 11"/>
</dbReference>
<accession>A0ACC2R847</accession>
<evidence type="ECO:0000313" key="1">
    <source>
        <dbReference type="EMBL" id="KAJ8733088.1"/>
    </source>
</evidence>
<gene>
    <name evidence="1" type="ORF">PYW08_001386</name>
</gene>
<reference evidence="1" key="1">
    <citation type="submission" date="2023-03" db="EMBL/GenBank/DDBJ databases">
        <title>Chromosome-level genomes of two armyworms, Mythimna separata and Mythimna loreyi, provide insights into the biosynthesis and reception of sex pheromones.</title>
        <authorList>
            <person name="Zhao H."/>
        </authorList>
    </citation>
    <scope>NUCLEOTIDE SEQUENCE</scope>
    <source>
        <strain evidence="1">BeijingLab</strain>
    </source>
</reference>